<feature type="domain" description="BTB" evidence="2">
    <location>
        <begin position="102"/>
        <end position="167"/>
    </location>
</feature>
<dbReference type="OrthoDB" id="194443at2759"/>
<protein>
    <recommendedName>
        <fullName evidence="2">BTB domain-containing protein</fullName>
    </recommendedName>
</protein>
<dbReference type="Proteomes" id="UP000184330">
    <property type="component" value="Unassembled WGS sequence"/>
</dbReference>
<dbReference type="AlphaFoldDB" id="A0A1L7XHC5"/>
<organism evidence="3 4">
    <name type="scientific">Phialocephala subalpina</name>
    <dbReference type="NCBI Taxonomy" id="576137"/>
    <lineage>
        <taxon>Eukaryota</taxon>
        <taxon>Fungi</taxon>
        <taxon>Dikarya</taxon>
        <taxon>Ascomycota</taxon>
        <taxon>Pezizomycotina</taxon>
        <taxon>Leotiomycetes</taxon>
        <taxon>Helotiales</taxon>
        <taxon>Mollisiaceae</taxon>
        <taxon>Phialocephala</taxon>
        <taxon>Phialocephala fortinii species complex</taxon>
    </lineage>
</organism>
<dbReference type="EMBL" id="FJOG01000026">
    <property type="protein sequence ID" value="CZR64432.1"/>
    <property type="molecule type" value="Genomic_DNA"/>
</dbReference>
<dbReference type="Gene3D" id="3.30.710.10">
    <property type="entry name" value="Potassium Channel Kv1.1, Chain A"/>
    <property type="match status" value="1"/>
</dbReference>
<dbReference type="Pfam" id="PF00651">
    <property type="entry name" value="BTB"/>
    <property type="match status" value="1"/>
</dbReference>
<proteinExistence type="predicted"/>
<reference evidence="3 4" key="1">
    <citation type="submission" date="2016-03" db="EMBL/GenBank/DDBJ databases">
        <authorList>
            <person name="Ploux O."/>
        </authorList>
    </citation>
    <scope>NUCLEOTIDE SEQUENCE [LARGE SCALE GENOMIC DNA]</scope>
    <source>
        <strain evidence="3 4">UAMH 11012</strain>
    </source>
</reference>
<dbReference type="PANTHER" id="PTHR47843">
    <property type="entry name" value="BTB DOMAIN-CONTAINING PROTEIN-RELATED"/>
    <property type="match status" value="1"/>
</dbReference>
<sequence>MFIDNGYLMQISSTARVCSDAARSIACPSTYSRSKRSSMTIVNGILMSTGKKNTLHDRAASPPALSAPECSQRNTSRGKKDIKTYNNRQMFIFNGYLTLTKYDSIVRFTAGRMGMQQTFFARKAIACNCSPVFKAAFNEGFLEGQTQHYYIDDTDPQVFQILVQWMYYRGATSKVSGTSNEKLFILSQLWVLAGKYMIPRLQNHAIDSIRAIQYKSKPLIQLEAMHWVYENAGPGSPLRAYIVAITARHRGMEYVRDDGSSFPTELLVELATYLMKYSRSVAELKLILKDVRAKDFHVPEENGT</sequence>
<dbReference type="SUPFAM" id="SSF54695">
    <property type="entry name" value="POZ domain"/>
    <property type="match status" value="1"/>
</dbReference>
<dbReference type="PANTHER" id="PTHR47843:SF2">
    <property type="entry name" value="BTB DOMAIN-CONTAINING PROTEIN"/>
    <property type="match status" value="1"/>
</dbReference>
<dbReference type="PROSITE" id="PS50097">
    <property type="entry name" value="BTB"/>
    <property type="match status" value="1"/>
</dbReference>
<dbReference type="InterPro" id="IPR011333">
    <property type="entry name" value="SKP1/BTB/POZ_sf"/>
</dbReference>
<feature type="region of interest" description="Disordered" evidence="1">
    <location>
        <begin position="56"/>
        <end position="79"/>
    </location>
</feature>
<keyword evidence="4" id="KW-1185">Reference proteome</keyword>
<gene>
    <name evidence="3" type="ORF">PAC_14330</name>
</gene>
<name>A0A1L7XHC5_9HELO</name>
<accession>A0A1L7XHC5</accession>
<evidence type="ECO:0000256" key="1">
    <source>
        <dbReference type="SAM" id="MobiDB-lite"/>
    </source>
</evidence>
<evidence type="ECO:0000259" key="2">
    <source>
        <dbReference type="PROSITE" id="PS50097"/>
    </source>
</evidence>
<evidence type="ECO:0000313" key="4">
    <source>
        <dbReference type="Proteomes" id="UP000184330"/>
    </source>
</evidence>
<evidence type="ECO:0000313" key="3">
    <source>
        <dbReference type="EMBL" id="CZR64432.1"/>
    </source>
</evidence>
<dbReference type="InterPro" id="IPR000210">
    <property type="entry name" value="BTB/POZ_dom"/>
</dbReference>